<dbReference type="AlphaFoldDB" id="A0A2W4CZ90"/>
<feature type="transmembrane region" description="Helical" evidence="7">
    <location>
        <begin position="426"/>
        <end position="446"/>
    </location>
</feature>
<evidence type="ECO:0000313" key="9">
    <source>
        <dbReference type="Proteomes" id="UP000248925"/>
    </source>
</evidence>
<keyword evidence="6 7" id="KW-0472">Membrane</keyword>
<proteinExistence type="predicted"/>
<feature type="transmembrane region" description="Helical" evidence="7">
    <location>
        <begin position="94"/>
        <end position="111"/>
    </location>
</feature>
<comment type="subcellular location">
    <subcellularLocation>
        <location evidence="1">Cell membrane</location>
        <topology evidence="1">Multi-pass membrane protein</topology>
    </subcellularLocation>
</comment>
<evidence type="ECO:0000256" key="4">
    <source>
        <dbReference type="ARBA" id="ARBA00022692"/>
    </source>
</evidence>
<keyword evidence="4 7" id="KW-0812">Transmembrane</keyword>
<evidence type="ECO:0000313" key="8">
    <source>
        <dbReference type="EMBL" id="PZM16088.1"/>
    </source>
</evidence>
<organism evidence="8 9">
    <name type="scientific">Rhizobium tubonense</name>
    <dbReference type="NCBI Taxonomy" id="484088"/>
    <lineage>
        <taxon>Bacteria</taxon>
        <taxon>Pseudomonadati</taxon>
        <taxon>Pseudomonadota</taxon>
        <taxon>Alphaproteobacteria</taxon>
        <taxon>Hyphomicrobiales</taxon>
        <taxon>Rhizobiaceae</taxon>
        <taxon>Rhizobium/Agrobacterium group</taxon>
        <taxon>Rhizobium</taxon>
    </lineage>
</organism>
<accession>A0A2W4CZ90</accession>
<dbReference type="InterPro" id="IPR006726">
    <property type="entry name" value="PHBA_efflux_AaeB/fusaric-R"/>
</dbReference>
<keyword evidence="2" id="KW-0813">Transport</keyword>
<protein>
    <submittedName>
        <fullName evidence="8">Fusaric acid resistance protein</fullName>
    </submittedName>
</protein>
<gene>
    <name evidence="8" type="ORF">CPY51_05265</name>
</gene>
<dbReference type="Pfam" id="PF04632">
    <property type="entry name" value="FUSC"/>
    <property type="match status" value="1"/>
</dbReference>
<keyword evidence="9" id="KW-1185">Reference proteome</keyword>
<name>A0A2W4CZ90_9HYPH</name>
<evidence type="ECO:0000256" key="6">
    <source>
        <dbReference type="ARBA" id="ARBA00023136"/>
    </source>
</evidence>
<dbReference type="GO" id="GO:0005886">
    <property type="term" value="C:plasma membrane"/>
    <property type="evidence" value="ECO:0007669"/>
    <property type="project" value="UniProtKB-SubCell"/>
</dbReference>
<reference evidence="8 9" key="1">
    <citation type="journal article" date="2018" name="Sci. Rep.">
        <title>Rhizobium tumorigenes sp. nov., a novel plant tumorigenic bacterium isolated from cane gall tumors on thornless blackberry.</title>
        <authorList>
            <person name="Kuzmanovi N."/>
            <person name="Smalla K."/>
            <person name="Gronow S."/>
            <person name="PuBawska J."/>
        </authorList>
    </citation>
    <scope>NUCLEOTIDE SEQUENCE [LARGE SCALE GENOMIC DNA]</scope>
    <source>
        <strain evidence="8 9">CCBAU 85046</strain>
    </source>
</reference>
<feature type="transmembrane region" description="Helical" evidence="7">
    <location>
        <begin position="142"/>
        <end position="162"/>
    </location>
</feature>
<feature type="transmembrane region" description="Helical" evidence="7">
    <location>
        <begin position="374"/>
        <end position="394"/>
    </location>
</feature>
<dbReference type="PANTHER" id="PTHR30509">
    <property type="entry name" value="P-HYDROXYBENZOIC ACID EFFLUX PUMP SUBUNIT-RELATED"/>
    <property type="match status" value="1"/>
</dbReference>
<keyword evidence="5 7" id="KW-1133">Transmembrane helix</keyword>
<evidence type="ECO:0000256" key="5">
    <source>
        <dbReference type="ARBA" id="ARBA00022989"/>
    </source>
</evidence>
<comment type="caution">
    <text evidence="8">The sequence shown here is derived from an EMBL/GenBank/DDBJ whole genome shotgun (WGS) entry which is preliminary data.</text>
</comment>
<dbReference type="PANTHER" id="PTHR30509:SF9">
    <property type="entry name" value="MULTIDRUG RESISTANCE PROTEIN MDTO"/>
    <property type="match status" value="1"/>
</dbReference>
<feature type="transmembrane region" description="Helical" evidence="7">
    <location>
        <begin position="118"/>
        <end position="136"/>
    </location>
</feature>
<evidence type="ECO:0000256" key="2">
    <source>
        <dbReference type="ARBA" id="ARBA00022448"/>
    </source>
</evidence>
<sequence length="701" mass="75396">MTTKSISAISPLRPEFLDVVFSLKTFAAAMLALFIALCFDLQNPYWAVGTVYIVSHPLSGASTSKAIYRLLGTGIGGAMTVVLVPNLINSPELLTLAISVWMGVCLAISLLDRTPRSYTFMLAGYTTALTGFPIVASPDTAFTYVTARVIEIALGIICAAVVSRVVFPRHAGPVLANRIDNWLKDGAALAIGTLDGRHHDPALTCLVQKLAADAVDLRTFTTHVSYDTSGHREIVGLARTLQRRMVAMLPIASGLADVLSTLSRATGGSYTPAICRLIEETSPWLESGTPLLEDKRQAFLDLMAKAEIEAVPMLQWDRLLVQNVVARIRDLIQIWSDCVDLKSDIVSGSRHDLRWQRFGTSLDRRPMHRDYGMALHSGLSAMLATFVASAFWIVTGWPQGAAAAMMAGVLCCIFSSMDDPVPAMRGFLIASLVAVAAAFAFEFGLMPLLHGYLPLAAALGLVLIPAGVFMARPSTMLLGMGFCVNLPNMLSLQGRLNLDFETFVNSNIALITGLVIACGTTALVRSVGAEWSAHRLLRAGWSDVAAAARKPKGDDITGLLHRMVDRLGLIAPRLAAIPAGSYVAQSDVLKDLRNGLNTVELQRHKTLLSRDDRAAVDEVLDSVAAYYDGKRRKAANDPGHAFLAALDRSLVALGKSEDSPALASTRRALTGLRYSLFPEAIIFAANENQPVGEIDAKEKAA</sequence>
<evidence type="ECO:0000256" key="7">
    <source>
        <dbReference type="SAM" id="Phobius"/>
    </source>
</evidence>
<feature type="transmembrane region" description="Helical" evidence="7">
    <location>
        <begin position="66"/>
        <end position="88"/>
    </location>
</feature>
<dbReference type="Proteomes" id="UP000248925">
    <property type="component" value="Unassembled WGS sequence"/>
</dbReference>
<keyword evidence="3" id="KW-1003">Cell membrane</keyword>
<dbReference type="OrthoDB" id="9807111at2"/>
<evidence type="ECO:0000256" key="1">
    <source>
        <dbReference type="ARBA" id="ARBA00004651"/>
    </source>
</evidence>
<dbReference type="GO" id="GO:0022857">
    <property type="term" value="F:transmembrane transporter activity"/>
    <property type="evidence" value="ECO:0007669"/>
    <property type="project" value="InterPro"/>
</dbReference>
<feature type="transmembrane region" description="Helical" evidence="7">
    <location>
        <begin position="452"/>
        <end position="470"/>
    </location>
</feature>
<evidence type="ECO:0000256" key="3">
    <source>
        <dbReference type="ARBA" id="ARBA00022475"/>
    </source>
</evidence>
<feature type="transmembrane region" description="Helical" evidence="7">
    <location>
        <begin position="508"/>
        <end position="528"/>
    </location>
</feature>
<dbReference type="EMBL" id="PCDP01000005">
    <property type="protein sequence ID" value="PZM16088.1"/>
    <property type="molecule type" value="Genomic_DNA"/>
</dbReference>
<feature type="transmembrane region" description="Helical" evidence="7">
    <location>
        <begin position="26"/>
        <end position="54"/>
    </location>
</feature>